<organism evidence="6 7">
    <name type="scientific">Candidatus Enterococcus moelleringii</name>
    <dbReference type="NCBI Taxonomy" id="2815325"/>
    <lineage>
        <taxon>Bacteria</taxon>
        <taxon>Bacillati</taxon>
        <taxon>Bacillota</taxon>
        <taxon>Bacilli</taxon>
        <taxon>Lactobacillales</taxon>
        <taxon>Enterococcaceae</taxon>
        <taxon>Enterococcus</taxon>
    </lineage>
</organism>
<dbReference type="PANTHER" id="PTHR30419">
    <property type="entry name" value="HTH-TYPE TRANSCRIPTIONAL REGULATOR YBHD"/>
    <property type="match status" value="1"/>
</dbReference>
<keyword evidence="2" id="KW-0805">Transcription regulation</keyword>
<name>A0ABS3L953_9ENTE</name>
<dbReference type="Proteomes" id="UP000664601">
    <property type="component" value="Unassembled WGS sequence"/>
</dbReference>
<dbReference type="InterPro" id="IPR036388">
    <property type="entry name" value="WH-like_DNA-bd_sf"/>
</dbReference>
<accession>A0ABS3L953</accession>
<evidence type="ECO:0000256" key="1">
    <source>
        <dbReference type="ARBA" id="ARBA00009437"/>
    </source>
</evidence>
<keyword evidence="3" id="KW-0238">DNA-binding</keyword>
<dbReference type="PROSITE" id="PS50931">
    <property type="entry name" value="HTH_LYSR"/>
    <property type="match status" value="1"/>
</dbReference>
<evidence type="ECO:0000256" key="2">
    <source>
        <dbReference type="ARBA" id="ARBA00023015"/>
    </source>
</evidence>
<dbReference type="InterPro" id="IPR050950">
    <property type="entry name" value="HTH-type_LysR_regulators"/>
</dbReference>
<keyword evidence="7" id="KW-1185">Reference proteome</keyword>
<sequence>MNLQQLRYFLHLADSENMQQTAEDLFISQPALSKAIHNLENELNVALFDRIGRGIRLNKYGHLFERRVRRALTELDLGKAEIEDTINDRTGRIDLGFVYSLGAKFVPSLIADFTKNNQIKIRGTQNNTKNLLTQLQDGSCDVVFCTENENFPELEILPLYQQPIIFIVGQDHPLSSEKVYGIEELLAYDFIAFPEQSTIRPLINRYFADKKLAPRITYEVADDLTLISMASENLGIGIFPRSSILNKFDVKEITINEPFLTQKICLATNPTRFKTPAVRRFIDYVKQDEAQLFHYI</sequence>
<comment type="caution">
    <text evidence="6">The sequence shown here is derived from an EMBL/GenBank/DDBJ whole genome shotgun (WGS) entry which is preliminary data.</text>
</comment>
<dbReference type="PANTHER" id="PTHR30419:SF8">
    <property type="entry name" value="NITROGEN ASSIMILATION TRANSCRIPTIONAL ACTIVATOR-RELATED"/>
    <property type="match status" value="1"/>
</dbReference>
<dbReference type="SUPFAM" id="SSF53850">
    <property type="entry name" value="Periplasmic binding protein-like II"/>
    <property type="match status" value="1"/>
</dbReference>
<evidence type="ECO:0000313" key="7">
    <source>
        <dbReference type="Proteomes" id="UP000664601"/>
    </source>
</evidence>
<dbReference type="InterPro" id="IPR036390">
    <property type="entry name" value="WH_DNA-bd_sf"/>
</dbReference>
<reference evidence="6 7" key="1">
    <citation type="submission" date="2021-03" db="EMBL/GenBank/DDBJ databases">
        <title>Enterococcal diversity collection.</title>
        <authorList>
            <person name="Gilmore M.S."/>
            <person name="Schwartzman J."/>
            <person name="Van Tyne D."/>
            <person name="Martin M."/>
            <person name="Earl A.M."/>
            <person name="Manson A.L."/>
            <person name="Straub T."/>
            <person name="Salamzade R."/>
            <person name="Saavedra J."/>
            <person name="Lebreton F."/>
            <person name="Prichula J."/>
            <person name="Schaufler K."/>
            <person name="Gaca A."/>
            <person name="Sgardioli B."/>
            <person name="Wagenaar J."/>
            <person name="Strong T."/>
        </authorList>
    </citation>
    <scope>NUCLEOTIDE SEQUENCE [LARGE SCALE GENOMIC DNA]</scope>
    <source>
        <strain evidence="6 7">669A</strain>
    </source>
</reference>
<keyword evidence="4" id="KW-0804">Transcription</keyword>
<comment type="similarity">
    <text evidence="1">Belongs to the LysR transcriptional regulatory family.</text>
</comment>
<dbReference type="PRINTS" id="PR00039">
    <property type="entry name" value="HTHLYSR"/>
</dbReference>
<evidence type="ECO:0000256" key="3">
    <source>
        <dbReference type="ARBA" id="ARBA00023125"/>
    </source>
</evidence>
<dbReference type="Pfam" id="PF03466">
    <property type="entry name" value="LysR_substrate"/>
    <property type="match status" value="1"/>
</dbReference>
<dbReference type="InterPro" id="IPR000847">
    <property type="entry name" value="LysR_HTH_N"/>
</dbReference>
<dbReference type="InterPro" id="IPR005119">
    <property type="entry name" value="LysR_subst-bd"/>
</dbReference>
<evidence type="ECO:0000313" key="6">
    <source>
        <dbReference type="EMBL" id="MBO1305583.1"/>
    </source>
</evidence>
<dbReference type="EMBL" id="JAFREM010000008">
    <property type="protein sequence ID" value="MBO1305583.1"/>
    <property type="molecule type" value="Genomic_DNA"/>
</dbReference>
<dbReference type="RefSeq" id="WP_207672521.1">
    <property type="nucleotide sequence ID" value="NZ_JAFREM010000008.1"/>
</dbReference>
<evidence type="ECO:0000256" key="4">
    <source>
        <dbReference type="ARBA" id="ARBA00023163"/>
    </source>
</evidence>
<dbReference type="Gene3D" id="1.10.10.10">
    <property type="entry name" value="Winged helix-like DNA-binding domain superfamily/Winged helix DNA-binding domain"/>
    <property type="match status" value="1"/>
</dbReference>
<protein>
    <submittedName>
        <fullName evidence="6">LysR family transcriptional regulator</fullName>
    </submittedName>
</protein>
<evidence type="ECO:0000259" key="5">
    <source>
        <dbReference type="PROSITE" id="PS50931"/>
    </source>
</evidence>
<proteinExistence type="inferred from homology"/>
<dbReference type="Pfam" id="PF00126">
    <property type="entry name" value="HTH_1"/>
    <property type="match status" value="1"/>
</dbReference>
<dbReference type="Gene3D" id="3.40.190.290">
    <property type="match status" value="1"/>
</dbReference>
<gene>
    <name evidence="6" type="ORF">JZO70_05395</name>
</gene>
<dbReference type="SUPFAM" id="SSF46785">
    <property type="entry name" value="Winged helix' DNA-binding domain"/>
    <property type="match status" value="1"/>
</dbReference>
<feature type="domain" description="HTH lysR-type" evidence="5">
    <location>
        <begin position="1"/>
        <end position="58"/>
    </location>
</feature>